<dbReference type="EMBL" id="WTPW01000673">
    <property type="protein sequence ID" value="KAF0489273.1"/>
    <property type="molecule type" value="Genomic_DNA"/>
</dbReference>
<name>A0A8H4AFN5_GIGMA</name>
<reference evidence="1 2" key="1">
    <citation type="journal article" date="2019" name="Environ. Microbiol.">
        <title>At the nexus of three kingdoms: the genome of the mycorrhizal fungus Gigaspora margarita provides insights into plant, endobacterial and fungal interactions.</title>
        <authorList>
            <person name="Venice F."/>
            <person name="Ghignone S."/>
            <person name="Salvioli di Fossalunga A."/>
            <person name="Amselem J."/>
            <person name="Novero M."/>
            <person name="Xianan X."/>
            <person name="Sedzielewska Toro K."/>
            <person name="Morin E."/>
            <person name="Lipzen A."/>
            <person name="Grigoriev I.V."/>
            <person name="Henrissat B."/>
            <person name="Martin F.M."/>
            <person name="Bonfante P."/>
        </authorList>
    </citation>
    <scope>NUCLEOTIDE SEQUENCE [LARGE SCALE GENOMIC DNA]</scope>
    <source>
        <strain evidence="1 2">BEG34</strain>
    </source>
</reference>
<protein>
    <submittedName>
        <fullName evidence="1">Mediator of RNA polymerase II transcription subunit 17</fullName>
    </submittedName>
</protein>
<accession>A0A8H4AFN5</accession>
<evidence type="ECO:0000313" key="1">
    <source>
        <dbReference type="EMBL" id="KAF0489273.1"/>
    </source>
</evidence>
<dbReference type="AlphaFoldDB" id="A0A8H4AFN5"/>
<dbReference type="Proteomes" id="UP000439903">
    <property type="component" value="Unassembled WGS sequence"/>
</dbReference>
<sequence length="184" mass="21481">MYRIKIINGSFIMRCVLNWTRDTPRESSGAQILNQVIHLLKYYFFCKHTRDIVIATRALNSDGVPVQIHFISDLAKGKDLIEDIWKKIKFSFFSGFLTQPFHFKITNVSDSSSASCDIRIRGHAQFQNLVSRELILLLLRIIHEQLIYLTESSDEEVTQDKWSKYFWRRPIKISIVNGQPLSES</sequence>
<organism evidence="1 2">
    <name type="scientific">Gigaspora margarita</name>
    <dbReference type="NCBI Taxonomy" id="4874"/>
    <lineage>
        <taxon>Eukaryota</taxon>
        <taxon>Fungi</taxon>
        <taxon>Fungi incertae sedis</taxon>
        <taxon>Mucoromycota</taxon>
        <taxon>Glomeromycotina</taxon>
        <taxon>Glomeromycetes</taxon>
        <taxon>Diversisporales</taxon>
        <taxon>Gigasporaceae</taxon>
        <taxon>Gigaspora</taxon>
    </lineage>
</organism>
<proteinExistence type="predicted"/>
<gene>
    <name evidence="1" type="ORF">F8M41_022103</name>
</gene>
<dbReference type="OrthoDB" id="10251234at2759"/>
<comment type="caution">
    <text evidence="1">The sequence shown here is derived from an EMBL/GenBank/DDBJ whole genome shotgun (WGS) entry which is preliminary data.</text>
</comment>
<evidence type="ECO:0000313" key="2">
    <source>
        <dbReference type="Proteomes" id="UP000439903"/>
    </source>
</evidence>
<keyword evidence="2" id="KW-1185">Reference proteome</keyword>